<dbReference type="Pfam" id="PF12937">
    <property type="entry name" value="F-box-like"/>
    <property type="match status" value="1"/>
</dbReference>
<evidence type="ECO:0000313" key="4">
    <source>
        <dbReference type="Proteomes" id="UP000786811"/>
    </source>
</evidence>
<evidence type="ECO:0000313" key="3">
    <source>
        <dbReference type="EMBL" id="CAG5073735.1"/>
    </source>
</evidence>
<feature type="domain" description="F-box" evidence="2">
    <location>
        <begin position="251"/>
        <end position="297"/>
    </location>
</feature>
<dbReference type="Proteomes" id="UP000786811">
    <property type="component" value="Unassembled WGS sequence"/>
</dbReference>
<dbReference type="SMART" id="SM00367">
    <property type="entry name" value="LRR_CC"/>
    <property type="match status" value="5"/>
</dbReference>
<evidence type="ECO:0000256" key="1">
    <source>
        <dbReference type="ARBA" id="ARBA00022786"/>
    </source>
</evidence>
<dbReference type="Pfam" id="PF25372">
    <property type="entry name" value="DUF7885"/>
    <property type="match status" value="1"/>
</dbReference>
<sequence>MVSCDETRIELVPIIKDNNYKNGCKEETVTFVEQYVKDVKDFSSQYGSNINIEYHKEVYPIRVSIYETYNPGSVIKISARDSYGQWLLLWSGLPQKVSPKPRIFSPSLKLCSFKTKVLRLEFNHSQLDYYTELDAVLLIGTTELILPHVGFKNRNLSALLQQLGGHSSSSSDDSYNLTPDHTKAHCDLLKLKRTLLSKLGLNCHCIPPIEEAFNSLQQFLQEDFPKLIKDINVSSQSVHDVSANSNTSDICGNFSVLPDETVLKILKNLDLKSLCRICRVNKYFNVIARDALLYTSLNLKPYWNCIDTSALSIIQPRCKYLQRLDLSWCGNYESITSQNFIDFMHSSGCSLTHLRLNCCRFVNDHVVSEISSVCKNLKELCLRNCTSVTTEGFGNLDKLHCLERLELYRTSIETAELCSILKNNKKIRHLNLAGVNDRLNMDEIVGRSKLSRQSEYVPSHVVLDYANGGVGAPGDSLRTFLACCTSLEKVFLSALRGLTDRDIEPLLLCQQLQQLDILGARSLTSDICLRFLLCCPQLRMMDLSFCDAISDTKVQEWRQLYPHVSIKRSFQVSCRDIPRN</sequence>
<dbReference type="InterPro" id="IPR001810">
    <property type="entry name" value="F-box_dom"/>
</dbReference>
<dbReference type="GO" id="GO:0019005">
    <property type="term" value="C:SCF ubiquitin ligase complex"/>
    <property type="evidence" value="ECO:0007669"/>
    <property type="project" value="TreeGrafter"/>
</dbReference>
<dbReference type="InterPro" id="IPR057207">
    <property type="entry name" value="FBXL15_LRR"/>
</dbReference>
<dbReference type="InterPro" id="IPR032675">
    <property type="entry name" value="LRR_dom_sf"/>
</dbReference>
<reference evidence="3" key="1">
    <citation type="submission" date="2021-04" db="EMBL/GenBank/DDBJ databases">
        <authorList>
            <person name="Chebbi M.A.C M."/>
        </authorList>
    </citation>
    <scope>NUCLEOTIDE SEQUENCE</scope>
</reference>
<dbReference type="InterPro" id="IPR006553">
    <property type="entry name" value="Leu-rich_rpt_Cys-con_subtyp"/>
</dbReference>
<accession>A0A8J2E144</accession>
<organism evidence="3 4">
    <name type="scientific">Cotesia congregata</name>
    <name type="common">Parasitoid wasp</name>
    <name type="synonym">Apanteles congregatus</name>
    <dbReference type="NCBI Taxonomy" id="51543"/>
    <lineage>
        <taxon>Eukaryota</taxon>
        <taxon>Metazoa</taxon>
        <taxon>Ecdysozoa</taxon>
        <taxon>Arthropoda</taxon>
        <taxon>Hexapoda</taxon>
        <taxon>Insecta</taxon>
        <taxon>Pterygota</taxon>
        <taxon>Neoptera</taxon>
        <taxon>Endopterygota</taxon>
        <taxon>Hymenoptera</taxon>
        <taxon>Apocrita</taxon>
        <taxon>Ichneumonoidea</taxon>
        <taxon>Braconidae</taxon>
        <taxon>Microgastrinae</taxon>
        <taxon>Cotesia</taxon>
    </lineage>
</organism>
<evidence type="ECO:0000259" key="2">
    <source>
        <dbReference type="PROSITE" id="PS50181"/>
    </source>
</evidence>
<dbReference type="GO" id="GO:0031146">
    <property type="term" value="P:SCF-dependent proteasomal ubiquitin-dependent protein catabolic process"/>
    <property type="evidence" value="ECO:0007669"/>
    <property type="project" value="TreeGrafter"/>
</dbReference>
<comment type="caution">
    <text evidence="3">The sequence shown here is derived from an EMBL/GenBank/DDBJ whole genome shotgun (WGS) entry which is preliminary data.</text>
</comment>
<dbReference type="SUPFAM" id="SSF52047">
    <property type="entry name" value="RNI-like"/>
    <property type="match status" value="1"/>
</dbReference>
<dbReference type="OrthoDB" id="2153609at2759"/>
<dbReference type="EMBL" id="CAJNRD030001114">
    <property type="protein sequence ID" value="CAG5073735.1"/>
    <property type="molecule type" value="Genomic_DNA"/>
</dbReference>
<dbReference type="SMART" id="SM00256">
    <property type="entry name" value="FBOX"/>
    <property type="match status" value="1"/>
</dbReference>
<dbReference type="AlphaFoldDB" id="A0A8J2E144"/>
<dbReference type="InterPro" id="IPR036047">
    <property type="entry name" value="F-box-like_dom_sf"/>
</dbReference>
<dbReference type="PANTHER" id="PTHR13318:SF152">
    <property type="entry name" value="F-BOX_LRR-REPEAT PROTEIN 4"/>
    <property type="match status" value="1"/>
</dbReference>
<dbReference type="SUPFAM" id="SSF81383">
    <property type="entry name" value="F-box domain"/>
    <property type="match status" value="1"/>
</dbReference>
<dbReference type="Gene3D" id="3.80.10.10">
    <property type="entry name" value="Ribonuclease Inhibitor"/>
    <property type="match status" value="2"/>
</dbReference>
<keyword evidence="4" id="KW-1185">Reference proteome</keyword>
<name>A0A8J2E144_COTCN</name>
<gene>
    <name evidence="3" type="ORF">HICCMSTLAB_LOCUS578</name>
</gene>
<keyword evidence="1" id="KW-0833">Ubl conjugation pathway</keyword>
<dbReference type="PROSITE" id="PS50181">
    <property type="entry name" value="FBOX"/>
    <property type="match status" value="1"/>
</dbReference>
<protein>
    <submittedName>
        <fullName evidence="3">Similar to Fbxl4: F-box/LRR-repeat protein 4 (Mus musculus)</fullName>
    </submittedName>
</protein>
<proteinExistence type="predicted"/>
<dbReference type="PANTHER" id="PTHR13318">
    <property type="entry name" value="PARTNER OF PAIRED, ISOFORM B-RELATED"/>
    <property type="match status" value="1"/>
</dbReference>